<dbReference type="InterPro" id="IPR004657">
    <property type="entry name" value="MenA"/>
</dbReference>
<dbReference type="Gene3D" id="1.10.357.140">
    <property type="entry name" value="UbiA prenyltransferase"/>
    <property type="match status" value="1"/>
</dbReference>
<dbReference type="HAMAP" id="MF_01937">
    <property type="entry name" value="MenA_1"/>
    <property type="match status" value="1"/>
</dbReference>
<evidence type="ECO:0000256" key="9">
    <source>
        <dbReference type="NCBIfam" id="TIGR00751"/>
    </source>
</evidence>
<keyword evidence="2 8" id="KW-0474">Menaquinone biosynthesis</keyword>
<comment type="catalytic activity">
    <reaction evidence="8">
        <text>an all-trans-polyprenyl diphosphate + 1,4-dihydroxy-2-naphthoate + H(+) = a 2-demethylmenaquinol + CO2 + diphosphate</text>
        <dbReference type="Rhea" id="RHEA:26478"/>
        <dbReference type="Rhea" id="RHEA-COMP:9563"/>
        <dbReference type="Rhea" id="RHEA-COMP:9564"/>
        <dbReference type="ChEBI" id="CHEBI:11173"/>
        <dbReference type="ChEBI" id="CHEBI:15378"/>
        <dbReference type="ChEBI" id="CHEBI:16526"/>
        <dbReference type="ChEBI" id="CHEBI:33019"/>
        <dbReference type="ChEBI" id="CHEBI:55437"/>
        <dbReference type="ChEBI" id="CHEBI:58914"/>
        <dbReference type="EC" id="2.5.1.74"/>
    </reaction>
</comment>
<accession>A0A944HAR1</accession>
<dbReference type="PANTHER" id="PTHR13929:SF0">
    <property type="entry name" value="UBIA PRENYLTRANSFERASE DOMAIN-CONTAINING PROTEIN 1"/>
    <property type="match status" value="1"/>
</dbReference>
<dbReference type="AlphaFoldDB" id="A0A944HAR1"/>
<evidence type="ECO:0000256" key="1">
    <source>
        <dbReference type="ARBA" id="ARBA00004141"/>
    </source>
</evidence>
<evidence type="ECO:0000256" key="8">
    <source>
        <dbReference type="HAMAP-Rule" id="MF_01937"/>
    </source>
</evidence>
<dbReference type="Pfam" id="PF01040">
    <property type="entry name" value="UbiA"/>
    <property type="match status" value="1"/>
</dbReference>
<proteinExistence type="inferred from homology"/>
<protein>
    <recommendedName>
        <fullName evidence="8 9">1,4-dihydroxy-2-naphthoate octaprenyltransferase</fullName>
        <shortName evidence="8">DHNA-octaprenyltransferase</shortName>
        <ecNumber evidence="8 9">2.5.1.74</ecNumber>
    </recommendedName>
</protein>
<dbReference type="NCBIfam" id="NF004751">
    <property type="entry name" value="PRK06080.1-3"/>
    <property type="match status" value="1"/>
</dbReference>
<keyword evidence="6 8" id="KW-1133">Transmembrane helix</keyword>
<keyword evidence="4 8" id="KW-0808">Transferase</keyword>
<keyword evidence="7 8" id="KW-0472">Membrane</keyword>
<keyword evidence="3 8" id="KW-1003">Cell membrane</keyword>
<comment type="pathway">
    <text evidence="8">Quinol/quinone metabolism; menaquinone biosynthesis; menaquinol from 1,4-dihydroxy-2-naphthoate: step 1/2.</text>
</comment>
<evidence type="ECO:0000256" key="7">
    <source>
        <dbReference type="ARBA" id="ARBA00023136"/>
    </source>
</evidence>
<dbReference type="Proteomes" id="UP000694660">
    <property type="component" value="Unassembled WGS sequence"/>
</dbReference>
<dbReference type="InterPro" id="IPR026046">
    <property type="entry name" value="UBIAD1"/>
</dbReference>
<dbReference type="EMBL" id="JAEKFT010000036">
    <property type="protein sequence ID" value="MBT0963730.1"/>
    <property type="molecule type" value="Genomic_DNA"/>
</dbReference>
<dbReference type="GO" id="GO:0042371">
    <property type="term" value="P:vitamin K biosynthetic process"/>
    <property type="evidence" value="ECO:0007669"/>
    <property type="project" value="TreeGrafter"/>
</dbReference>
<keyword evidence="11" id="KW-1185">Reference proteome</keyword>
<sequence>MNLRSGTRLADTGRRGLKLGLWWMAIRPRTLSLSAIPVVAGSALAWHEGAGVAWLPLVVALLCALLIQAGTNLFNDVGDALRGNDGPTRLGPARVTAAGLATPGQVRRAALATFLAALLGGLYLVVVGGWPILAIGLASLAAGWAYSGGPRPLSYTAWGEVFVMAFFGLVAVAGSHYLQSGAFTGSALWLGLALGCHAAAVLLVNNVRDLEADRRAGRRTLASVLGTRHARSLYAALMLAPFPLLTQPLGIAGMGAGWLALPVCLWLALRFRHQPPGAQMNHQLARTAQAQLLLGALLCVALLW</sequence>
<feature type="transmembrane region" description="Helical" evidence="8">
    <location>
        <begin position="21"/>
        <end position="46"/>
    </location>
</feature>
<dbReference type="EC" id="2.5.1.74" evidence="8 9"/>
<name>A0A944HAR1_DENI1</name>
<feature type="transmembrane region" description="Helical" evidence="8">
    <location>
        <begin position="186"/>
        <end position="207"/>
    </location>
</feature>
<evidence type="ECO:0000313" key="11">
    <source>
        <dbReference type="Proteomes" id="UP000694660"/>
    </source>
</evidence>
<evidence type="ECO:0000256" key="4">
    <source>
        <dbReference type="ARBA" id="ARBA00022679"/>
    </source>
</evidence>
<evidence type="ECO:0000256" key="3">
    <source>
        <dbReference type="ARBA" id="ARBA00022475"/>
    </source>
</evidence>
<dbReference type="NCBIfam" id="TIGR00751">
    <property type="entry name" value="menA"/>
    <property type="match status" value="1"/>
</dbReference>
<feature type="transmembrane region" description="Helical" evidence="8">
    <location>
        <begin position="161"/>
        <end position="180"/>
    </location>
</feature>
<dbReference type="InterPro" id="IPR000537">
    <property type="entry name" value="UbiA_prenyltransferase"/>
</dbReference>
<dbReference type="RefSeq" id="WP_214363660.1">
    <property type="nucleotide sequence ID" value="NZ_JAEKFT010000036.1"/>
</dbReference>
<dbReference type="InterPro" id="IPR044878">
    <property type="entry name" value="UbiA_sf"/>
</dbReference>
<reference evidence="11" key="1">
    <citation type="journal article" date="2022" name="ISME J.">
        <title>Genetic and phylogenetic analysis of dissimilatory iodate-reducing bacteria identifies potential niches across the world's oceans.</title>
        <authorList>
            <person name="Reyes-Umana V."/>
            <person name="Henning Z."/>
            <person name="Lee K."/>
            <person name="Barnum T.P."/>
            <person name="Coates J.D."/>
        </authorList>
    </citation>
    <scope>NUCLEOTIDE SEQUENCE [LARGE SCALE GENOMIC DNA]</scope>
    <source>
        <strain evidence="11">IR12</strain>
    </source>
</reference>
<comment type="function">
    <text evidence="8">Conversion of 1,4-dihydroxy-2-naphthoate (DHNA) to demethylmenaquinone (DMK).</text>
</comment>
<comment type="similarity">
    <text evidence="8">Belongs to the MenA family. Type 1 subfamily.</text>
</comment>
<dbReference type="GO" id="GO:0005886">
    <property type="term" value="C:plasma membrane"/>
    <property type="evidence" value="ECO:0007669"/>
    <property type="project" value="UniProtKB-SubCell"/>
</dbReference>
<dbReference type="PANTHER" id="PTHR13929">
    <property type="entry name" value="1,4-DIHYDROXY-2-NAPHTHOATE OCTAPRENYLTRANSFERASE"/>
    <property type="match status" value="1"/>
</dbReference>
<comment type="subcellular location">
    <subcellularLocation>
        <location evidence="8">Cell membrane</location>
        <topology evidence="8">Multi-pass membrane protein</topology>
    </subcellularLocation>
    <subcellularLocation>
        <location evidence="1">Membrane</location>
        <topology evidence="1">Multi-pass membrane protein</topology>
    </subcellularLocation>
</comment>
<evidence type="ECO:0000256" key="5">
    <source>
        <dbReference type="ARBA" id="ARBA00022692"/>
    </source>
</evidence>
<organism evidence="10 11">
    <name type="scientific">Denitromonas iodatirespirans</name>
    <dbReference type="NCBI Taxonomy" id="2795389"/>
    <lineage>
        <taxon>Bacteria</taxon>
        <taxon>Pseudomonadati</taxon>
        <taxon>Pseudomonadota</taxon>
        <taxon>Betaproteobacteria</taxon>
        <taxon>Rhodocyclales</taxon>
        <taxon>Zoogloeaceae</taxon>
        <taxon>Denitromonas</taxon>
    </lineage>
</organism>
<gene>
    <name evidence="8" type="primary">menA</name>
    <name evidence="10" type="ORF">I8J34_21325</name>
</gene>
<dbReference type="CDD" id="cd13962">
    <property type="entry name" value="PT_UbiA_UBIAD1"/>
    <property type="match status" value="1"/>
</dbReference>
<feature type="transmembrane region" description="Helical" evidence="8">
    <location>
        <begin position="251"/>
        <end position="271"/>
    </location>
</feature>
<comment type="caution">
    <text evidence="10">The sequence shown here is derived from an EMBL/GenBank/DDBJ whole genome shotgun (WGS) entry which is preliminary data.</text>
</comment>
<evidence type="ECO:0000256" key="6">
    <source>
        <dbReference type="ARBA" id="ARBA00022989"/>
    </source>
</evidence>
<feature type="transmembrane region" description="Helical" evidence="8">
    <location>
        <begin position="109"/>
        <end position="126"/>
    </location>
</feature>
<dbReference type="GO" id="GO:0009234">
    <property type="term" value="P:menaquinone biosynthetic process"/>
    <property type="evidence" value="ECO:0007669"/>
    <property type="project" value="UniProtKB-UniRule"/>
</dbReference>
<dbReference type="PIRSF" id="PIRSF005355">
    <property type="entry name" value="UBIAD1"/>
    <property type="match status" value="1"/>
</dbReference>
<dbReference type="GO" id="GO:0046428">
    <property type="term" value="F:1,4-dihydroxy-2-naphthoate polyprenyltransferase activity"/>
    <property type="evidence" value="ECO:0007669"/>
    <property type="project" value="UniProtKB-UniRule"/>
</dbReference>
<keyword evidence="5 8" id="KW-0812">Transmembrane</keyword>
<evidence type="ECO:0000313" key="10">
    <source>
        <dbReference type="EMBL" id="MBT0963730.1"/>
    </source>
</evidence>
<feature type="transmembrane region" description="Helical" evidence="8">
    <location>
        <begin position="52"/>
        <end position="74"/>
    </location>
</feature>
<evidence type="ECO:0000256" key="2">
    <source>
        <dbReference type="ARBA" id="ARBA00022428"/>
    </source>
</evidence>